<dbReference type="EMBL" id="JAEHOE010000005">
    <property type="protein sequence ID" value="KAG2499829.1"/>
    <property type="molecule type" value="Genomic_DNA"/>
</dbReference>
<evidence type="ECO:0000256" key="1">
    <source>
        <dbReference type="SAM" id="MobiDB-lite"/>
    </source>
</evidence>
<sequence>MATGGEQLYELELILQGQPPDAASNYLGVSPPVRSGCYGGAANPISHVASDFASVLNASQSNLQALRELDSQHSFLRCTGDYRLLLGSPDVRAEGWRACLGPSEAPERSSQLPQQPPESRHLHPFTCRAQYFAVR</sequence>
<comment type="caution">
    <text evidence="2">The sequence shown here is derived from an EMBL/GenBank/DDBJ whole genome shotgun (WGS) entry which is preliminary data.</text>
</comment>
<protein>
    <submittedName>
        <fullName evidence="2">Uncharacterized protein</fullName>
    </submittedName>
</protein>
<evidence type="ECO:0000313" key="2">
    <source>
        <dbReference type="EMBL" id="KAG2499829.1"/>
    </source>
</evidence>
<dbReference type="Proteomes" id="UP000612055">
    <property type="component" value="Unassembled WGS sequence"/>
</dbReference>
<organism evidence="2 3">
    <name type="scientific">Edaphochlamys debaryana</name>
    <dbReference type="NCBI Taxonomy" id="47281"/>
    <lineage>
        <taxon>Eukaryota</taxon>
        <taxon>Viridiplantae</taxon>
        <taxon>Chlorophyta</taxon>
        <taxon>core chlorophytes</taxon>
        <taxon>Chlorophyceae</taxon>
        <taxon>CS clade</taxon>
        <taxon>Chlamydomonadales</taxon>
        <taxon>Chlamydomonadales incertae sedis</taxon>
        <taxon>Edaphochlamys</taxon>
    </lineage>
</organism>
<accession>A0A835YDQ6</accession>
<evidence type="ECO:0000313" key="3">
    <source>
        <dbReference type="Proteomes" id="UP000612055"/>
    </source>
</evidence>
<feature type="region of interest" description="Disordered" evidence="1">
    <location>
        <begin position="102"/>
        <end position="121"/>
    </location>
</feature>
<dbReference type="OrthoDB" id="532355at2759"/>
<reference evidence="2" key="1">
    <citation type="journal article" date="2020" name="bioRxiv">
        <title>Comparative genomics of Chlamydomonas.</title>
        <authorList>
            <person name="Craig R.J."/>
            <person name="Hasan A.R."/>
            <person name="Ness R.W."/>
            <person name="Keightley P.D."/>
        </authorList>
    </citation>
    <scope>NUCLEOTIDE SEQUENCE</scope>
    <source>
        <strain evidence="2">CCAP 11/70</strain>
    </source>
</reference>
<proteinExistence type="predicted"/>
<gene>
    <name evidence="2" type="ORF">HYH03_002120</name>
</gene>
<dbReference type="AlphaFoldDB" id="A0A835YDQ6"/>
<name>A0A835YDQ6_9CHLO</name>
<keyword evidence="3" id="KW-1185">Reference proteome</keyword>